<dbReference type="EMBL" id="RBXP01000014">
    <property type="protein sequence ID" value="RKT58678.1"/>
    <property type="molecule type" value="Genomic_DNA"/>
</dbReference>
<sequence>MRAFALVLGLLVLPAVADEAVLRPSAGLLFKYPELLNRGTCVVYREGGAGWIMVEPLYYLKGEVVAADINLRRLKQCPAVPGKTIEQYSRAEYVEYVRATPCLAPGEAPRDEQVGSVRVRVDAWETPHQRKAENAGRLYRGMFLDQPLRRGLEIELEADLLGPCTP</sequence>
<dbReference type="Proteomes" id="UP000270626">
    <property type="component" value="Unassembled WGS sequence"/>
</dbReference>
<evidence type="ECO:0000313" key="3">
    <source>
        <dbReference type="Proteomes" id="UP000270626"/>
    </source>
</evidence>
<dbReference type="AlphaFoldDB" id="A0A495WFV0"/>
<feature type="chain" id="PRO_5019760814" evidence="1">
    <location>
        <begin position="18"/>
        <end position="166"/>
    </location>
</feature>
<feature type="signal peptide" evidence="1">
    <location>
        <begin position="1"/>
        <end position="17"/>
    </location>
</feature>
<comment type="caution">
    <text evidence="2">The sequence shown here is derived from an EMBL/GenBank/DDBJ whole genome shotgun (WGS) entry which is preliminary data.</text>
</comment>
<protein>
    <submittedName>
        <fullName evidence="2">Uncharacterized protein</fullName>
    </submittedName>
</protein>
<dbReference type="RefSeq" id="WP_121458040.1">
    <property type="nucleotide sequence ID" value="NZ_RBXP01000014.1"/>
</dbReference>
<name>A0A495WFV0_9RHOO</name>
<keyword evidence="1" id="KW-0732">Signal</keyword>
<accession>A0A495WFV0</accession>
<proteinExistence type="predicted"/>
<organism evidence="2 3">
    <name type="scientific">Azonexus fungiphilus</name>
    <dbReference type="NCBI Taxonomy" id="146940"/>
    <lineage>
        <taxon>Bacteria</taxon>
        <taxon>Pseudomonadati</taxon>
        <taxon>Pseudomonadota</taxon>
        <taxon>Betaproteobacteria</taxon>
        <taxon>Rhodocyclales</taxon>
        <taxon>Azonexaceae</taxon>
        <taxon>Azonexus</taxon>
    </lineage>
</organism>
<dbReference type="OrthoDB" id="9180631at2"/>
<evidence type="ECO:0000256" key="1">
    <source>
        <dbReference type="SAM" id="SignalP"/>
    </source>
</evidence>
<gene>
    <name evidence="2" type="ORF">DFR40_1700</name>
</gene>
<evidence type="ECO:0000313" key="2">
    <source>
        <dbReference type="EMBL" id="RKT58678.1"/>
    </source>
</evidence>
<reference evidence="2 3" key="1">
    <citation type="submission" date="2018-10" db="EMBL/GenBank/DDBJ databases">
        <title>Genomic Encyclopedia of Type Strains, Phase IV (KMG-IV): sequencing the most valuable type-strain genomes for metagenomic binning, comparative biology and taxonomic classification.</title>
        <authorList>
            <person name="Goeker M."/>
        </authorList>
    </citation>
    <scope>NUCLEOTIDE SEQUENCE [LARGE SCALE GENOMIC DNA]</scope>
    <source>
        <strain evidence="2 3">DSM 23841</strain>
    </source>
</reference>
<keyword evidence="3" id="KW-1185">Reference proteome</keyword>